<keyword evidence="6" id="KW-1185">Reference proteome</keyword>
<dbReference type="PROSITE" id="PS01124">
    <property type="entry name" value="HTH_ARAC_FAMILY_2"/>
    <property type="match status" value="1"/>
</dbReference>
<evidence type="ECO:0000256" key="2">
    <source>
        <dbReference type="ARBA" id="ARBA00023125"/>
    </source>
</evidence>
<dbReference type="GO" id="GO:0043565">
    <property type="term" value="F:sequence-specific DNA binding"/>
    <property type="evidence" value="ECO:0007669"/>
    <property type="project" value="InterPro"/>
</dbReference>
<gene>
    <name evidence="5" type="ordered locus">Dshi_3708</name>
</gene>
<dbReference type="SUPFAM" id="SSF51215">
    <property type="entry name" value="Regulatory protein AraC"/>
    <property type="match status" value="1"/>
</dbReference>
<dbReference type="SMART" id="SM00342">
    <property type="entry name" value="HTH_ARAC"/>
    <property type="match status" value="1"/>
</dbReference>
<keyword evidence="5" id="KW-0614">Plasmid</keyword>
<sequence>MKHSMDLTEGAEILAGRFGRAALLSLKDRLTAHAHAQTHLIIKLGGPDQVFVVDGQTVPLTADRAVVVNPWQEHHYTPTDTAAISSYLALYINPGWLRRASDLFDGCGLPGFFERPSIRVDERAQGLARELRDLIHALEGRNERAEDVIVALMTHFVRAENAGRKAAQGFVDFRIRRAVEQMQDNPDQQYDLDALARSVGLSRSRFNVLFKDTVGVGPGIYGNAIRIEAAVSALADRASAQDVAADLGFSSPGNFNRFFRYHTGVSPAKFKRSLHDIG</sequence>
<dbReference type="Gene3D" id="1.10.10.60">
    <property type="entry name" value="Homeodomain-like"/>
    <property type="match status" value="1"/>
</dbReference>
<evidence type="ECO:0000313" key="5">
    <source>
        <dbReference type="EMBL" id="ABV95439.1"/>
    </source>
</evidence>
<dbReference type="InterPro" id="IPR037923">
    <property type="entry name" value="HTH-like"/>
</dbReference>
<name>A8LT72_DINSH</name>
<dbReference type="OrthoDB" id="9783876at2"/>
<keyword evidence="1" id="KW-0805">Transcription regulation</keyword>
<dbReference type="InterPro" id="IPR003313">
    <property type="entry name" value="AraC-bd"/>
</dbReference>
<evidence type="ECO:0000313" key="6">
    <source>
        <dbReference type="Proteomes" id="UP000006833"/>
    </source>
</evidence>
<dbReference type="PANTHER" id="PTHR46796">
    <property type="entry name" value="HTH-TYPE TRANSCRIPTIONAL ACTIVATOR RHAS-RELATED"/>
    <property type="match status" value="1"/>
</dbReference>
<evidence type="ECO:0000259" key="4">
    <source>
        <dbReference type="PROSITE" id="PS01124"/>
    </source>
</evidence>
<dbReference type="PANTHER" id="PTHR46796:SF2">
    <property type="entry name" value="TRANSCRIPTIONAL REGULATORY PROTEIN"/>
    <property type="match status" value="1"/>
</dbReference>
<dbReference type="Pfam" id="PF02311">
    <property type="entry name" value="AraC_binding"/>
    <property type="match status" value="1"/>
</dbReference>
<organism evidence="5 6">
    <name type="scientific">Dinoroseobacter shibae (strain DSM 16493 / NCIMB 14021 / DFL 12)</name>
    <dbReference type="NCBI Taxonomy" id="398580"/>
    <lineage>
        <taxon>Bacteria</taxon>
        <taxon>Pseudomonadati</taxon>
        <taxon>Pseudomonadota</taxon>
        <taxon>Alphaproteobacteria</taxon>
        <taxon>Rhodobacterales</taxon>
        <taxon>Roseobacteraceae</taxon>
        <taxon>Dinoroseobacter</taxon>
    </lineage>
</organism>
<dbReference type="InterPro" id="IPR009057">
    <property type="entry name" value="Homeodomain-like_sf"/>
</dbReference>
<reference evidence="6" key="1">
    <citation type="journal article" date="2010" name="ISME J.">
        <title>The complete genome sequence of the algal symbiont Dinoroseobacter shibae: a hitchhiker's guide to life in the sea.</title>
        <authorList>
            <person name="Wagner-Dobler I."/>
            <person name="Ballhausen B."/>
            <person name="Berger M."/>
            <person name="Brinkhoff T."/>
            <person name="Buchholz I."/>
            <person name="Bunk B."/>
            <person name="Cypionka H."/>
            <person name="Daniel R."/>
            <person name="Drepper T."/>
            <person name="Gerdts G."/>
            <person name="Hahnke S."/>
            <person name="Han C."/>
            <person name="Jahn D."/>
            <person name="Kalhoefer D."/>
            <person name="Kiss H."/>
            <person name="Klenk H.P."/>
            <person name="Kyrpides N."/>
            <person name="Liebl W."/>
            <person name="Liesegang H."/>
            <person name="Meincke L."/>
            <person name="Pati A."/>
            <person name="Petersen J."/>
            <person name="Piekarski T."/>
            <person name="Pommerenke C."/>
            <person name="Pradella S."/>
            <person name="Pukall R."/>
            <person name="Rabus R."/>
            <person name="Stackebrandt E."/>
            <person name="Thole S."/>
            <person name="Thompson L."/>
            <person name="Tielen P."/>
            <person name="Tomasch J."/>
            <person name="von Jan M."/>
            <person name="Wanphrut N."/>
            <person name="Wichels A."/>
            <person name="Zech H."/>
            <person name="Simon M."/>
        </authorList>
    </citation>
    <scope>NUCLEOTIDE SEQUENCE [LARGE SCALE GENOMIC DNA]</scope>
    <source>
        <strain evidence="6">DSM 16493 / NCIMB 14021 / DFL 12</strain>
        <plasmid evidence="6">Plasmid pDSHI01</plasmid>
    </source>
</reference>
<keyword evidence="2" id="KW-0238">DNA-binding</keyword>
<dbReference type="EMBL" id="CP000831">
    <property type="protein sequence ID" value="ABV95439.1"/>
    <property type="molecule type" value="Genomic_DNA"/>
</dbReference>
<evidence type="ECO:0000256" key="1">
    <source>
        <dbReference type="ARBA" id="ARBA00023015"/>
    </source>
</evidence>
<dbReference type="SUPFAM" id="SSF46689">
    <property type="entry name" value="Homeodomain-like"/>
    <property type="match status" value="2"/>
</dbReference>
<geneLocation type="plasmid" evidence="5 6">
    <name>pDSHI01</name>
</geneLocation>
<dbReference type="InterPro" id="IPR050204">
    <property type="entry name" value="AraC_XylS_family_regulators"/>
</dbReference>
<protein>
    <submittedName>
        <fullName evidence="5">Transcriptional regulator</fullName>
    </submittedName>
</protein>
<evidence type="ECO:0000256" key="3">
    <source>
        <dbReference type="ARBA" id="ARBA00023163"/>
    </source>
</evidence>
<dbReference type="InterPro" id="IPR018060">
    <property type="entry name" value="HTH_AraC"/>
</dbReference>
<accession>A8LT72</accession>
<dbReference type="Proteomes" id="UP000006833">
    <property type="component" value="Plasmid pDSHI01"/>
</dbReference>
<dbReference type="GO" id="GO:0003700">
    <property type="term" value="F:DNA-binding transcription factor activity"/>
    <property type="evidence" value="ECO:0007669"/>
    <property type="project" value="InterPro"/>
</dbReference>
<dbReference type="HOGENOM" id="CLU_992580_0_0_5"/>
<dbReference type="KEGG" id="dsh:Dshi_3708"/>
<keyword evidence="3" id="KW-0804">Transcription</keyword>
<proteinExistence type="predicted"/>
<dbReference type="Pfam" id="PF12833">
    <property type="entry name" value="HTH_18"/>
    <property type="match status" value="1"/>
</dbReference>
<feature type="domain" description="HTH araC/xylS-type" evidence="4">
    <location>
        <begin position="176"/>
        <end position="273"/>
    </location>
</feature>
<dbReference type="AlphaFoldDB" id="A8LT72"/>